<evidence type="ECO:0000313" key="1">
    <source>
        <dbReference type="EMBL" id="KAA6316156.1"/>
    </source>
</evidence>
<dbReference type="AlphaFoldDB" id="A0A5J4Q2K9"/>
<dbReference type="PANTHER" id="PTHR33050">
    <property type="entry name" value="REVERSE TRANSCRIPTASE DOMAIN-CONTAINING PROTEIN"/>
    <property type="match status" value="1"/>
</dbReference>
<dbReference type="InterPro" id="IPR052055">
    <property type="entry name" value="Hepadnavirus_pol/RT"/>
</dbReference>
<sequence>MTIHIPGKENTTADALSRLSWLGDYKIKVEFLLPALTAINFSPTLDTFVLRTMKHFRRYFSPQDDRRAVARDAFSIAWANEKLLLHPPICAIPKVIQKLKRDGATTALILPIWDLMKYKTMIPLILNQKTLGPSEIVLEEGKLVHRLMQKLPPGIMEIVLINTLKENSCTESSQHNLDLDNQLLMN</sequence>
<dbReference type="EMBL" id="SNRW01047115">
    <property type="protein sequence ID" value="KAA6316156.1"/>
    <property type="molecule type" value="Genomic_DNA"/>
</dbReference>
<dbReference type="Proteomes" id="UP000324800">
    <property type="component" value="Unassembled WGS sequence"/>
</dbReference>
<name>A0A5J4Q2K9_9EUKA</name>
<protein>
    <submittedName>
        <fullName evidence="1">Uncharacterized protein</fullName>
    </submittedName>
</protein>
<reference evidence="1 2" key="1">
    <citation type="submission" date="2019-03" db="EMBL/GenBank/DDBJ databases">
        <title>Single cell metagenomics reveals metabolic interactions within the superorganism composed of flagellate Streblomastix strix and complex community of Bacteroidetes bacteria on its surface.</title>
        <authorList>
            <person name="Treitli S.C."/>
            <person name="Kolisko M."/>
            <person name="Husnik F."/>
            <person name="Keeling P."/>
            <person name="Hampl V."/>
        </authorList>
    </citation>
    <scope>NUCLEOTIDE SEQUENCE [LARGE SCALE GENOMIC DNA]</scope>
    <source>
        <strain evidence="1">ST1C</strain>
    </source>
</reference>
<dbReference type="PANTHER" id="PTHR33050:SF8">
    <property type="entry name" value="REVERSE TRANSCRIPTASE DOMAIN-CONTAINING PROTEIN"/>
    <property type="match status" value="1"/>
</dbReference>
<organism evidence="1 2">
    <name type="scientific">Streblomastix strix</name>
    <dbReference type="NCBI Taxonomy" id="222440"/>
    <lineage>
        <taxon>Eukaryota</taxon>
        <taxon>Metamonada</taxon>
        <taxon>Preaxostyla</taxon>
        <taxon>Oxymonadida</taxon>
        <taxon>Streblomastigidae</taxon>
        <taxon>Streblomastix</taxon>
    </lineage>
</organism>
<accession>A0A5J4Q2K9</accession>
<gene>
    <name evidence="1" type="ORF">EZS28_055302</name>
</gene>
<dbReference type="OrthoDB" id="7477527at2759"/>
<proteinExistence type="predicted"/>
<evidence type="ECO:0000313" key="2">
    <source>
        <dbReference type="Proteomes" id="UP000324800"/>
    </source>
</evidence>
<comment type="caution">
    <text evidence="1">The sequence shown here is derived from an EMBL/GenBank/DDBJ whole genome shotgun (WGS) entry which is preliminary data.</text>
</comment>